<dbReference type="InterPro" id="IPR034660">
    <property type="entry name" value="DinB/YfiT-like"/>
</dbReference>
<name>A0ABS8PBM1_9PSEU</name>
<gene>
    <name evidence="2" type="ORF">LQ327_18625</name>
</gene>
<proteinExistence type="predicted"/>
<dbReference type="EMBL" id="JAJNDB010000004">
    <property type="protein sequence ID" value="MCD2195388.1"/>
    <property type="molecule type" value="Genomic_DNA"/>
</dbReference>
<accession>A0ABS8PBM1</accession>
<dbReference type="SUPFAM" id="SSF109854">
    <property type="entry name" value="DinB/YfiT-like putative metalloenzymes"/>
    <property type="match status" value="1"/>
</dbReference>
<dbReference type="Pfam" id="PF11716">
    <property type="entry name" value="MDMPI_N"/>
    <property type="match status" value="1"/>
</dbReference>
<dbReference type="NCBIfam" id="TIGR03083">
    <property type="entry name" value="maleylpyruvate isomerase family mycothiol-dependent enzyme"/>
    <property type="match status" value="1"/>
</dbReference>
<dbReference type="InterPro" id="IPR024344">
    <property type="entry name" value="MDMPI_metal-binding"/>
</dbReference>
<evidence type="ECO:0000259" key="1">
    <source>
        <dbReference type="Pfam" id="PF11716"/>
    </source>
</evidence>
<evidence type="ECO:0000313" key="2">
    <source>
        <dbReference type="EMBL" id="MCD2195388.1"/>
    </source>
</evidence>
<dbReference type="RefSeq" id="WP_230736461.1">
    <property type="nucleotide sequence ID" value="NZ_JAJNDB010000004.1"/>
</dbReference>
<comment type="caution">
    <text evidence="2">The sequence shown here is derived from an EMBL/GenBank/DDBJ whole genome shotgun (WGS) entry which is preliminary data.</text>
</comment>
<reference evidence="2 3" key="1">
    <citation type="submission" date="2021-11" db="EMBL/GenBank/DDBJ databases">
        <title>Draft genome sequence of Actinomycetospora sp. SF1 isolated from the rhizosphere soil.</title>
        <authorList>
            <person name="Duangmal K."/>
            <person name="Chantavorakit T."/>
        </authorList>
    </citation>
    <scope>NUCLEOTIDE SEQUENCE [LARGE SCALE GENOMIC DNA]</scope>
    <source>
        <strain evidence="2 3">TBRC 5722</strain>
    </source>
</reference>
<organism evidence="2 3">
    <name type="scientific">Actinomycetospora endophytica</name>
    <dbReference type="NCBI Taxonomy" id="2291215"/>
    <lineage>
        <taxon>Bacteria</taxon>
        <taxon>Bacillati</taxon>
        <taxon>Actinomycetota</taxon>
        <taxon>Actinomycetes</taxon>
        <taxon>Pseudonocardiales</taxon>
        <taxon>Pseudonocardiaceae</taxon>
        <taxon>Actinomycetospora</taxon>
    </lineage>
</organism>
<dbReference type="Proteomes" id="UP001199469">
    <property type="component" value="Unassembled WGS sequence"/>
</dbReference>
<evidence type="ECO:0000313" key="3">
    <source>
        <dbReference type="Proteomes" id="UP001199469"/>
    </source>
</evidence>
<feature type="domain" description="Mycothiol-dependent maleylpyruvate isomerase metal-binding" evidence="1">
    <location>
        <begin position="8"/>
        <end position="94"/>
    </location>
</feature>
<dbReference type="GO" id="GO:0016853">
    <property type="term" value="F:isomerase activity"/>
    <property type="evidence" value="ECO:0007669"/>
    <property type="project" value="UniProtKB-KW"/>
</dbReference>
<dbReference type="InterPro" id="IPR017517">
    <property type="entry name" value="Maleyloyr_isom"/>
</dbReference>
<keyword evidence="3" id="KW-1185">Reference proteome</keyword>
<dbReference type="Gene3D" id="1.20.120.450">
    <property type="entry name" value="dinb family like domain"/>
    <property type="match status" value="1"/>
</dbReference>
<sequence>MNTWELIATERARLVEALTKLEDDQWTVPSLCTGWSTKDTLAHIVSTAEMTPPKFFAGLAGSGFSFGKLMARNVATVGADPVPRLLERLESKVHDRNSPPGPTSSWLVETVAHGEDIAYPTGTTIAHSEEALVAAADAAKDTQPLLGAKKRVAGLRLRAEDVDWTAGDGPEVHGPIRTLILAMVGRPPVLGDLKGDGVPTLQARS</sequence>
<keyword evidence="2" id="KW-0413">Isomerase</keyword>
<protein>
    <submittedName>
        <fullName evidence="2">Maleylpyruvate isomerase family mycothiol-dependent enzyme</fullName>
    </submittedName>
</protein>